<dbReference type="RefSeq" id="WP_097941733.1">
    <property type="nucleotide sequence ID" value="NZ_BLKS01000001.1"/>
</dbReference>
<comment type="caution">
    <text evidence="2">The sequence shown here is derived from an EMBL/GenBank/DDBJ whole genome shotgun (WGS) entry which is preliminary data.</text>
</comment>
<proteinExistence type="predicted"/>
<dbReference type="OrthoDB" id="4721670at2"/>
<dbReference type="Proteomes" id="UP000465302">
    <property type="component" value="Unassembled WGS sequence"/>
</dbReference>
<reference evidence="1 4" key="2">
    <citation type="journal article" date="2019" name="Emerg. Microbes Infect.">
        <title>Comprehensive subspecies identification of 175 nontuberculous mycobacteria species based on 7547 genomic profiles.</title>
        <authorList>
            <person name="Matsumoto Y."/>
            <person name="Kinjo T."/>
            <person name="Motooka D."/>
            <person name="Nabeya D."/>
            <person name="Jung N."/>
            <person name="Uechi K."/>
            <person name="Horii T."/>
            <person name="Iida T."/>
            <person name="Fujita J."/>
            <person name="Nakamura S."/>
        </authorList>
    </citation>
    <scope>NUCLEOTIDE SEQUENCE [LARGE SCALE GENOMIC DNA]</scope>
    <source>
        <strain evidence="1 4">JCM 6377</strain>
    </source>
</reference>
<sequence length="197" mass="20652">MRAMVLLCAAVFTAAGCSGERVVNTGEWANIPTPSTSVTPSLPPTSVEHLADASEFAAHPDGRPEAGYYFTTPSGRWQCAIVPRVWAGCQNRGGSLGIADAPRTVPDADGTPTAPNAIVIGPDGDAYFTVLEQPGFTLVPGPAKKLDYNQTLIAARFRCNVQEATGVSCLSEQSGRGFTFSADGYSLQYAEVPLDAP</sequence>
<name>A0A2A7MWP9_MYCAG</name>
<reference evidence="2 3" key="1">
    <citation type="submission" date="2017-10" db="EMBL/GenBank/DDBJ databases">
        <title>The new phylogeny of genus Mycobacterium.</title>
        <authorList>
            <person name="Tortoli E."/>
            <person name="Trovato A."/>
            <person name="Cirillo D.M."/>
        </authorList>
    </citation>
    <scope>NUCLEOTIDE SEQUENCE [LARGE SCALE GENOMIC DNA]</scope>
    <source>
        <strain evidence="2 3">CCUG37673</strain>
    </source>
</reference>
<evidence type="ECO:0000313" key="1">
    <source>
        <dbReference type="EMBL" id="GFG48776.1"/>
    </source>
</evidence>
<dbReference type="PROSITE" id="PS51257">
    <property type="entry name" value="PROKAR_LIPOPROTEIN"/>
    <property type="match status" value="1"/>
</dbReference>
<evidence type="ECO:0000313" key="3">
    <source>
        <dbReference type="Proteomes" id="UP000220914"/>
    </source>
</evidence>
<protein>
    <recommendedName>
        <fullName evidence="5">Lipoprotein</fullName>
    </recommendedName>
</protein>
<evidence type="ECO:0000313" key="4">
    <source>
        <dbReference type="Proteomes" id="UP000465302"/>
    </source>
</evidence>
<gene>
    <name evidence="2" type="ORF">CQY20_19520</name>
    <name evidence="1" type="ORF">MAGR_02170</name>
</gene>
<dbReference type="AlphaFoldDB" id="A0A2A7MWP9"/>
<evidence type="ECO:0000313" key="2">
    <source>
        <dbReference type="EMBL" id="PEG36252.1"/>
    </source>
</evidence>
<dbReference type="EMBL" id="PDCP01000036">
    <property type="protein sequence ID" value="PEG36252.1"/>
    <property type="molecule type" value="Genomic_DNA"/>
</dbReference>
<accession>A0A2A7MWP9</accession>
<organism evidence="2 3">
    <name type="scientific">Mycolicibacterium agri</name>
    <name type="common">Mycobacterium agri</name>
    <dbReference type="NCBI Taxonomy" id="36811"/>
    <lineage>
        <taxon>Bacteria</taxon>
        <taxon>Bacillati</taxon>
        <taxon>Actinomycetota</taxon>
        <taxon>Actinomycetes</taxon>
        <taxon>Mycobacteriales</taxon>
        <taxon>Mycobacteriaceae</taxon>
        <taxon>Mycolicibacterium</taxon>
    </lineage>
</organism>
<reference evidence="1" key="3">
    <citation type="submission" date="2020-02" db="EMBL/GenBank/DDBJ databases">
        <authorList>
            <person name="Matsumoto Y."/>
            <person name="Motooka D."/>
            <person name="Nakamura S."/>
        </authorList>
    </citation>
    <scope>NUCLEOTIDE SEQUENCE</scope>
    <source>
        <strain evidence="1">JCM 6377</strain>
    </source>
</reference>
<evidence type="ECO:0008006" key="5">
    <source>
        <dbReference type="Google" id="ProtNLM"/>
    </source>
</evidence>
<dbReference type="EMBL" id="BLKS01000001">
    <property type="protein sequence ID" value="GFG48776.1"/>
    <property type="molecule type" value="Genomic_DNA"/>
</dbReference>
<keyword evidence="3" id="KW-1185">Reference proteome</keyword>
<dbReference type="Proteomes" id="UP000220914">
    <property type="component" value="Unassembled WGS sequence"/>
</dbReference>